<proteinExistence type="predicted"/>
<name>A0A067SQC6_GALM3</name>
<dbReference type="Proteomes" id="UP000027222">
    <property type="component" value="Unassembled WGS sequence"/>
</dbReference>
<reference evidence="2" key="1">
    <citation type="journal article" date="2014" name="Proc. Natl. Acad. Sci. U.S.A.">
        <title>Extensive sampling of basidiomycete genomes demonstrates inadequacy of the white-rot/brown-rot paradigm for wood decay fungi.</title>
        <authorList>
            <person name="Riley R."/>
            <person name="Salamov A.A."/>
            <person name="Brown D.W."/>
            <person name="Nagy L.G."/>
            <person name="Floudas D."/>
            <person name="Held B.W."/>
            <person name="Levasseur A."/>
            <person name="Lombard V."/>
            <person name="Morin E."/>
            <person name="Otillar R."/>
            <person name="Lindquist E.A."/>
            <person name="Sun H."/>
            <person name="LaButti K.M."/>
            <person name="Schmutz J."/>
            <person name="Jabbour D."/>
            <person name="Luo H."/>
            <person name="Baker S.E."/>
            <person name="Pisabarro A.G."/>
            <person name="Walton J.D."/>
            <person name="Blanchette R.A."/>
            <person name="Henrissat B."/>
            <person name="Martin F."/>
            <person name="Cullen D."/>
            <person name="Hibbett D.S."/>
            <person name="Grigoriev I.V."/>
        </authorList>
    </citation>
    <scope>NUCLEOTIDE SEQUENCE [LARGE SCALE GENOMIC DNA]</scope>
    <source>
        <strain evidence="2">CBS 339.88</strain>
    </source>
</reference>
<evidence type="ECO:0000313" key="1">
    <source>
        <dbReference type="EMBL" id="KDR72252.1"/>
    </source>
</evidence>
<gene>
    <name evidence="1" type="ORF">GALMADRAFT_213289</name>
</gene>
<organism evidence="1 2">
    <name type="scientific">Galerina marginata (strain CBS 339.88)</name>
    <dbReference type="NCBI Taxonomy" id="685588"/>
    <lineage>
        <taxon>Eukaryota</taxon>
        <taxon>Fungi</taxon>
        <taxon>Dikarya</taxon>
        <taxon>Basidiomycota</taxon>
        <taxon>Agaricomycotina</taxon>
        <taxon>Agaricomycetes</taxon>
        <taxon>Agaricomycetidae</taxon>
        <taxon>Agaricales</taxon>
        <taxon>Agaricineae</taxon>
        <taxon>Strophariaceae</taxon>
        <taxon>Galerina</taxon>
    </lineage>
</organism>
<evidence type="ECO:0000313" key="2">
    <source>
        <dbReference type="Proteomes" id="UP000027222"/>
    </source>
</evidence>
<protein>
    <submittedName>
        <fullName evidence="1">Uncharacterized protein</fullName>
    </submittedName>
</protein>
<accession>A0A067SQC6</accession>
<dbReference type="AlphaFoldDB" id="A0A067SQC6"/>
<dbReference type="EMBL" id="KL142389">
    <property type="protein sequence ID" value="KDR72252.1"/>
    <property type="molecule type" value="Genomic_DNA"/>
</dbReference>
<dbReference type="HOGENOM" id="CLU_1337593_0_0_1"/>
<keyword evidence="2" id="KW-1185">Reference proteome</keyword>
<sequence>MPQKSKHCLKQEIFRRDNFDVGTFKLSTTPYRKTLWNLGSCALAVVRVQTSTAVNQGWEPSLWEADGAGNWLGLYSPNESRTHLIRVRKSLRRQGERRVWQEERLASEVTEYSSPRPLVRLVGLFKAYRRKRQLPGPLANLNIVSLLLLRDISSDSSIVTGCPWADYRDLSEALGTIIGRFPKFLAAGVFRLSLLRTEGYEFVTH</sequence>